<dbReference type="OMA" id="HWADRIM"/>
<proteinExistence type="predicted"/>
<dbReference type="PROSITE" id="PS00463">
    <property type="entry name" value="ZN2_CY6_FUNGAL_1"/>
    <property type="match status" value="1"/>
</dbReference>
<dbReference type="InterPro" id="IPR036864">
    <property type="entry name" value="Zn2-C6_fun-type_DNA-bd_sf"/>
</dbReference>
<organism evidence="4 5">
    <name type="scientific">Malassezia sympodialis (strain ATCC 42132)</name>
    <name type="common">Atopic eczema-associated yeast</name>
    <dbReference type="NCBI Taxonomy" id="1230383"/>
    <lineage>
        <taxon>Eukaryota</taxon>
        <taxon>Fungi</taxon>
        <taxon>Dikarya</taxon>
        <taxon>Basidiomycota</taxon>
        <taxon>Ustilaginomycotina</taxon>
        <taxon>Malasseziomycetes</taxon>
        <taxon>Malasseziales</taxon>
        <taxon>Malasseziaceae</taxon>
        <taxon>Malassezia</taxon>
    </lineage>
</organism>
<dbReference type="KEGG" id="msym:MSY001_2813"/>
<name>M5EBY1_MALS4</name>
<dbReference type="STRING" id="1230383.M5EBY1"/>
<dbReference type="GO" id="GO:0005634">
    <property type="term" value="C:nucleus"/>
    <property type="evidence" value="ECO:0007669"/>
    <property type="project" value="UniProtKB-SubCell"/>
</dbReference>
<evidence type="ECO:0000313" key="5">
    <source>
        <dbReference type="Proteomes" id="UP000186303"/>
    </source>
</evidence>
<dbReference type="Proteomes" id="UP000186303">
    <property type="component" value="Chromosome 8"/>
</dbReference>
<dbReference type="OrthoDB" id="3364175at2759"/>
<dbReference type="PROSITE" id="PS50048">
    <property type="entry name" value="ZN2_CY6_FUNGAL_2"/>
    <property type="match status" value="1"/>
</dbReference>
<dbReference type="Gene3D" id="4.10.240.10">
    <property type="entry name" value="Zn(2)-C6 fungal-type DNA-binding domain"/>
    <property type="match status" value="1"/>
</dbReference>
<dbReference type="RefSeq" id="XP_018741317.1">
    <property type="nucleotide sequence ID" value="XM_018884682.1"/>
</dbReference>
<evidence type="ECO:0000256" key="3">
    <source>
        <dbReference type="SAM" id="MobiDB-lite"/>
    </source>
</evidence>
<dbReference type="CDD" id="cd00067">
    <property type="entry name" value="GAL4"/>
    <property type="match status" value="1"/>
</dbReference>
<sequence>MASRPVAQGYVGHGAPPREIIAREPEIETNAPNWNASSSAVPANMRAPEGLPGLVASKVVPPPRKRTKAQSCDSCRRRKLKCDRGWPCGACCDRNEQHLCTWGDGVVPERTGRDTGDSAAVLTRISVLESKLDLILERLDGSPSPSCAAPRTPPATLTPIAGSWDLHCSDVLGCMDAESRLWHQRAALEHMYKSLPDPNVLSLLMHIFVKEIEWMSAVLTERRAQELLSEVATLRNQMSLDPTYIQRLSLEQVTHLIYVLAICFSICGIALLAARDSTHQIVMEGRVPSSHMRYFQDMLVGLRTMDILGEPKMEYVIAMSLLMCGLCASRPPASAATLVSQTVQVALLLGLDEEPPATMPLEDASCRVHLFAILCIHDWFLTTFIKRRPLILSDAKRLPSVFGTEMQRAKFLSPYHQMKLQIAHLYCRSSSMMMPTDEDYAYVQQLHKEAMSLQAQTKHIWNDAENGDTTNSVKHLHRSFGITSLHYLMIRIHLPYYMRGWDDERYQLSRDACFSSARALLRLFRDAFSWKMPKNETGQSCESYIPTEFPVASRMWYFCHWCTAAAVLLLKHLTLLNERNEQPSWDPERESIVQDLCIMSRLLNYLAPVSTIAREGYDAMQRVATHIMQTDFDTSQTGLGNCVTHWADRIMPAQCSKRSKTEPMMMLRSLVRHNDFSVSNVRTEPTHDTSSSPYSSDSVSLPPSAASVPVPGFDSGDPSSLPGMATPVPAMTASDFDTFWAKFAVPPVGQPVQANTPANSLPVPSELPAPSSFLLPPENVMNMTSDVSSVVHPKDMLMGNPLNFNVGTIGPFTDDFIRSLDDYAKSGPHSTSLPFP</sequence>
<dbReference type="PANTHER" id="PTHR31001">
    <property type="entry name" value="UNCHARACTERIZED TRANSCRIPTIONAL REGULATORY PROTEIN"/>
    <property type="match status" value="1"/>
</dbReference>
<keyword evidence="2" id="KW-0539">Nucleus</keyword>
<dbReference type="VEuPathDB" id="FungiDB:MSYG_4389"/>
<dbReference type="SUPFAM" id="SSF57701">
    <property type="entry name" value="Zn2/Cys6 DNA-binding domain"/>
    <property type="match status" value="1"/>
</dbReference>
<dbReference type="AlphaFoldDB" id="M5EBY1"/>
<dbReference type="SMART" id="SM00066">
    <property type="entry name" value="GAL4"/>
    <property type="match status" value="1"/>
</dbReference>
<evidence type="ECO:0000256" key="2">
    <source>
        <dbReference type="ARBA" id="ARBA00023242"/>
    </source>
</evidence>
<dbReference type="InterPro" id="IPR050613">
    <property type="entry name" value="Sec_Metabolite_Reg"/>
</dbReference>
<accession>M5EBY1</accession>
<protein>
    <submittedName>
        <fullName evidence="4">Uncharacterized protein</fullName>
    </submittedName>
</protein>
<feature type="compositionally biased region" description="Low complexity" evidence="3">
    <location>
        <begin position="690"/>
        <end position="711"/>
    </location>
</feature>
<feature type="region of interest" description="Disordered" evidence="3">
    <location>
        <begin position="678"/>
        <end position="721"/>
    </location>
</feature>
<reference evidence="5" key="1">
    <citation type="journal article" date="2017" name="Nucleic Acids Res.">
        <title>Proteogenomics produces comprehensive and highly accurate protein-coding gene annotation in a complete genome assembly of Malassezia sympodialis.</title>
        <authorList>
            <person name="Zhu Y."/>
            <person name="Engstroem P.G."/>
            <person name="Tellgren-Roth C."/>
            <person name="Baudo C.D."/>
            <person name="Kennell J.C."/>
            <person name="Sun S."/>
            <person name="Billmyre R.B."/>
            <person name="Schroeder M.S."/>
            <person name="Andersson A."/>
            <person name="Holm T."/>
            <person name="Sigurgeirsson B."/>
            <person name="Wu G."/>
            <person name="Sankaranarayanan S.R."/>
            <person name="Siddharthan R."/>
            <person name="Sanyal K."/>
            <person name="Lundeberg J."/>
            <person name="Nystedt B."/>
            <person name="Boekhout T."/>
            <person name="Dawson T.L. Jr."/>
            <person name="Heitman J."/>
            <person name="Scheynius A."/>
            <person name="Lehtioe J."/>
        </authorList>
    </citation>
    <scope>NUCLEOTIDE SEQUENCE [LARGE SCALE GENOMIC DNA]</scope>
    <source>
        <strain evidence="5">ATCC 42132</strain>
    </source>
</reference>
<comment type="subcellular location">
    <subcellularLocation>
        <location evidence="1">Nucleus</location>
    </subcellularLocation>
</comment>
<dbReference type="EMBL" id="LT671828">
    <property type="protein sequence ID" value="SHO80034.1"/>
    <property type="molecule type" value="Genomic_DNA"/>
</dbReference>
<dbReference type="PANTHER" id="PTHR31001:SF89">
    <property type="entry name" value="ZN(2)-C6 FUNGAL-TYPE DOMAIN-CONTAINING PROTEIN"/>
    <property type="match status" value="1"/>
</dbReference>
<dbReference type="GO" id="GO:0008270">
    <property type="term" value="F:zinc ion binding"/>
    <property type="evidence" value="ECO:0007669"/>
    <property type="project" value="InterPro"/>
</dbReference>
<evidence type="ECO:0000256" key="1">
    <source>
        <dbReference type="ARBA" id="ARBA00004123"/>
    </source>
</evidence>
<dbReference type="CDD" id="cd12148">
    <property type="entry name" value="fungal_TF_MHR"/>
    <property type="match status" value="1"/>
</dbReference>
<dbReference type="HOGENOM" id="CLU_339823_0_0_1"/>
<dbReference type="InterPro" id="IPR001138">
    <property type="entry name" value="Zn2Cys6_DnaBD"/>
</dbReference>
<evidence type="ECO:0000313" key="4">
    <source>
        <dbReference type="EMBL" id="SHO80034.1"/>
    </source>
</evidence>
<gene>
    <name evidence="4" type="ORF">MSYG_4389</name>
</gene>
<dbReference type="GO" id="GO:0000981">
    <property type="term" value="F:DNA-binding transcription factor activity, RNA polymerase II-specific"/>
    <property type="evidence" value="ECO:0007669"/>
    <property type="project" value="InterPro"/>
</dbReference>
<keyword evidence="5" id="KW-1185">Reference proteome</keyword>